<protein>
    <recommendedName>
        <fullName evidence="8">oligopeptidase A</fullName>
        <ecNumber evidence="8">3.4.24.70</ecNumber>
    </recommendedName>
</protein>
<comment type="similarity">
    <text evidence="1 9">Belongs to the peptidase M3 family.</text>
</comment>
<dbReference type="InterPro" id="IPR045090">
    <property type="entry name" value="Pept_M3A_M3B"/>
</dbReference>
<evidence type="ECO:0000256" key="5">
    <source>
        <dbReference type="ARBA" id="ARBA00022833"/>
    </source>
</evidence>
<evidence type="ECO:0000256" key="10">
    <source>
        <dbReference type="SAM" id="MobiDB-lite"/>
    </source>
</evidence>
<accession>A0ABU1AL45</accession>
<keyword evidence="2 9" id="KW-0645">Protease</keyword>
<dbReference type="Proteomes" id="UP001243717">
    <property type="component" value="Unassembled WGS sequence"/>
</dbReference>
<sequence>MPYFKAGNSLTSLQLIQFPSCRFAHNRFADPQTTQFLNSYFLIPISMHPFLQNDFHIKWSTLTPSHIEADITKALDEAQAAVDAVASQTPPLSYANTIAALDDGLETLNHAWGLVSHLDSVANSPELREAHNAMLPKVSEFFASIPLNEALWGTLKAYGTQSESETLSPTKRRYIQETLADFREAGADLPPEQKKRAGEIQSELAKLTQKYSENCLDATNAWEKIVTDKEQLSGLPESALDAARQSAEQKGTEGWRFTLQAPSYIPVMTYADSDALRKEVWQAYAAIGREGEHDNRELVRQILDLRHEFAQLVGQANFADHVTERRMAASGKAALSFGDEIFQKVRKQFEQEAEQLRQFKASLNSPLPTSDSPLLQPWEVGYWAEKQRKANYAFDEEALRPYFPIDRVISGMYEIAQKIFGLRIEERRTSNAQHRTSNKEEPTLDVQRSTFDVQCSTQGSAPEEPQTWHPEVKFYDLFDSETDEQLGSFYADWHPRESKRGGAWMNYLLTGNRDSSVGPRTPHLGLICGNLTPAVGDKPALLTHREVETIFHEFGHLLHHLCGEVEVKSLNGVNVPWDFVELPSQIMENWCWERESLDLFARHYETGEPIPEELFDKMLAARNYMKASANVRQLAFGKMDLELHIHWPESAKEDLDAFVENVLTGYSAEYKTKPKSNVFNFSHLFSSPTGYAAGYYSYKWAEVLDADAFTRFQQEGILNGETGRDFRNKILAKGNSEDPAQLYKDFMHRAPDPDALLRRDGLL</sequence>
<comment type="cofactor">
    <cofactor evidence="9">
        <name>Zn(2+)</name>
        <dbReference type="ChEBI" id="CHEBI:29105"/>
    </cofactor>
    <text evidence="9">Binds 1 zinc ion.</text>
</comment>
<evidence type="ECO:0000313" key="13">
    <source>
        <dbReference type="EMBL" id="MDQ8195394.1"/>
    </source>
</evidence>
<evidence type="ECO:0000259" key="12">
    <source>
        <dbReference type="Pfam" id="PF19310"/>
    </source>
</evidence>
<dbReference type="InterPro" id="IPR024079">
    <property type="entry name" value="MetalloPept_cat_dom_sf"/>
</dbReference>
<dbReference type="EMBL" id="JARXIC010000023">
    <property type="protein sequence ID" value="MDQ8195394.1"/>
    <property type="molecule type" value="Genomic_DNA"/>
</dbReference>
<feature type="domain" description="Peptidase M3A/M3B catalytic" evidence="11">
    <location>
        <begin position="267"/>
        <end position="759"/>
    </location>
</feature>
<dbReference type="InterPro" id="IPR045666">
    <property type="entry name" value="OpdA_N"/>
</dbReference>
<keyword evidence="6 9" id="KW-0482">Metalloprotease</keyword>
<dbReference type="Gene3D" id="1.10.1370.10">
    <property type="entry name" value="Neurolysin, domain 3"/>
    <property type="match status" value="1"/>
</dbReference>
<evidence type="ECO:0000256" key="2">
    <source>
        <dbReference type="ARBA" id="ARBA00022670"/>
    </source>
</evidence>
<dbReference type="PANTHER" id="PTHR43660">
    <property type="entry name" value="DIPEPTIDYL CARBOXYPEPTIDASE"/>
    <property type="match status" value="1"/>
</dbReference>
<keyword evidence="5 9" id="KW-0862">Zinc</keyword>
<comment type="caution">
    <text evidence="13">The sequence shown here is derived from an EMBL/GenBank/DDBJ whole genome shotgun (WGS) entry which is preliminary data.</text>
</comment>
<organism evidence="13 14">
    <name type="scientific">Thalassobacterium sedimentorum</name>
    <dbReference type="NCBI Taxonomy" id="3041258"/>
    <lineage>
        <taxon>Bacteria</taxon>
        <taxon>Pseudomonadati</taxon>
        <taxon>Verrucomicrobiota</taxon>
        <taxon>Opitutia</taxon>
        <taxon>Puniceicoccales</taxon>
        <taxon>Coraliomargaritaceae</taxon>
        <taxon>Thalassobacterium</taxon>
    </lineage>
</organism>
<evidence type="ECO:0000259" key="11">
    <source>
        <dbReference type="Pfam" id="PF01432"/>
    </source>
</evidence>
<comment type="catalytic activity">
    <reaction evidence="7">
        <text>Hydrolysis of oligopeptides, with broad specificity. Gly or Ala commonly occur as P1 or P1' residues, but more distant residues are also important, as is shown by the fact that Z-Gly-Pro-Gly-|-Gly-Pro-Ala is cleaved, but not Z-(Gly)(5).</text>
        <dbReference type="EC" id="3.4.24.70"/>
    </reaction>
</comment>
<name>A0ABU1AL45_9BACT</name>
<feature type="domain" description="Oligopeptidase A N-terminal" evidence="12">
    <location>
        <begin position="72"/>
        <end position="193"/>
    </location>
</feature>
<proteinExistence type="inferred from homology"/>
<evidence type="ECO:0000256" key="6">
    <source>
        <dbReference type="ARBA" id="ARBA00023049"/>
    </source>
</evidence>
<keyword evidence="14" id="KW-1185">Reference proteome</keyword>
<dbReference type="PANTHER" id="PTHR43660:SF1">
    <property type="entry name" value="DIPEPTIDYL CARBOXYPEPTIDASE"/>
    <property type="match status" value="1"/>
</dbReference>
<evidence type="ECO:0000313" key="14">
    <source>
        <dbReference type="Proteomes" id="UP001243717"/>
    </source>
</evidence>
<dbReference type="CDD" id="cd06456">
    <property type="entry name" value="M3A_DCP"/>
    <property type="match status" value="1"/>
</dbReference>
<dbReference type="SUPFAM" id="SSF55486">
    <property type="entry name" value="Metalloproteases ('zincins'), catalytic domain"/>
    <property type="match status" value="1"/>
</dbReference>
<dbReference type="EC" id="3.4.24.70" evidence="8"/>
<dbReference type="Pfam" id="PF01432">
    <property type="entry name" value="Peptidase_M3"/>
    <property type="match status" value="1"/>
</dbReference>
<evidence type="ECO:0000256" key="9">
    <source>
        <dbReference type="RuleBase" id="RU003435"/>
    </source>
</evidence>
<gene>
    <name evidence="13" type="ORF">QEH59_13240</name>
</gene>
<feature type="region of interest" description="Disordered" evidence="10">
    <location>
        <begin position="429"/>
        <end position="449"/>
    </location>
</feature>
<evidence type="ECO:0000256" key="7">
    <source>
        <dbReference type="ARBA" id="ARBA00024603"/>
    </source>
</evidence>
<keyword evidence="3 9" id="KW-0479">Metal-binding</keyword>
<dbReference type="Gene3D" id="1.10.1370.40">
    <property type="match status" value="1"/>
</dbReference>
<dbReference type="InterPro" id="IPR034005">
    <property type="entry name" value="M3A_DCP"/>
</dbReference>
<reference evidence="13 14" key="1">
    <citation type="submission" date="2023-04" db="EMBL/GenBank/DDBJ databases">
        <title>A novel bacteria isolated from coastal sediment.</title>
        <authorList>
            <person name="Liu X.-J."/>
            <person name="Du Z.-J."/>
        </authorList>
    </citation>
    <scope>NUCLEOTIDE SEQUENCE [LARGE SCALE GENOMIC DNA]</scope>
    <source>
        <strain evidence="13 14">SDUM461004</strain>
    </source>
</reference>
<dbReference type="Pfam" id="PF19310">
    <property type="entry name" value="TOP_N"/>
    <property type="match status" value="1"/>
</dbReference>
<dbReference type="GO" id="GO:0016787">
    <property type="term" value="F:hydrolase activity"/>
    <property type="evidence" value="ECO:0007669"/>
    <property type="project" value="UniProtKB-KW"/>
</dbReference>
<dbReference type="InterPro" id="IPR001567">
    <property type="entry name" value="Pept_M3A_M3B_dom"/>
</dbReference>
<evidence type="ECO:0000256" key="1">
    <source>
        <dbReference type="ARBA" id="ARBA00006040"/>
    </source>
</evidence>
<dbReference type="InterPro" id="IPR024077">
    <property type="entry name" value="Neurolysin/TOP_dom2"/>
</dbReference>
<keyword evidence="4 9" id="KW-0378">Hydrolase</keyword>
<evidence type="ECO:0000256" key="8">
    <source>
        <dbReference type="ARBA" id="ARBA00026100"/>
    </source>
</evidence>
<evidence type="ECO:0000256" key="4">
    <source>
        <dbReference type="ARBA" id="ARBA00022801"/>
    </source>
</evidence>
<dbReference type="Gene3D" id="3.40.390.10">
    <property type="entry name" value="Collagenase (Catalytic Domain)"/>
    <property type="match status" value="1"/>
</dbReference>
<evidence type="ECO:0000256" key="3">
    <source>
        <dbReference type="ARBA" id="ARBA00022723"/>
    </source>
</evidence>